<organism evidence="1">
    <name type="scientific">Mus musculus</name>
    <name type="common">Mouse</name>
    <dbReference type="NCBI Taxonomy" id="10090"/>
    <lineage>
        <taxon>Eukaryota</taxon>
        <taxon>Metazoa</taxon>
        <taxon>Chordata</taxon>
        <taxon>Craniata</taxon>
        <taxon>Vertebrata</taxon>
        <taxon>Euteleostomi</taxon>
        <taxon>Mammalia</taxon>
        <taxon>Eutheria</taxon>
        <taxon>Euarchontoglires</taxon>
        <taxon>Glires</taxon>
        <taxon>Rodentia</taxon>
        <taxon>Myomorpha</taxon>
        <taxon>Muroidea</taxon>
        <taxon>Muridae</taxon>
        <taxon>Murinae</taxon>
        <taxon>Mus</taxon>
        <taxon>Mus</taxon>
    </lineage>
</organism>
<reference evidence="1" key="6">
    <citation type="submission" date="2004-04" db="EMBL/GenBank/DDBJ databases">
        <authorList>
            <person name="Arakawa T."/>
            <person name="Carninci P."/>
            <person name="Fukuda S."/>
            <person name="Hashizume W."/>
            <person name="Hayashida K."/>
            <person name="Hori F."/>
            <person name="Iida J."/>
            <person name="Imamura K."/>
            <person name="Imotani K."/>
            <person name="Itoh M."/>
            <person name="Kanagawa S."/>
            <person name="Kawai J."/>
            <person name="Kojima M."/>
            <person name="Konno H."/>
            <person name="Murata M."/>
            <person name="Nakamura M."/>
            <person name="Ninomiya N."/>
            <person name="Nishiyori H."/>
            <person name="Nomura K."/>
            <person name="Ohno M."/>
            <person name="Sakazume N."/>
            <person name="Sano H."/>
            <person name="Sasaki D."/>
            <person name="Shibata K."/>
            <person name="Shiraki T."/>
            <person name="Tagami M."/>
            <person name="Tagami Y."/>
            <person name="Waki K."/>
            <person name="Watahiki A."/>
            <person name="Muramatsu M."/>
            <person name="Hayashizaki Y."/>
        </authorList>
    </citation>
    <scope>NUCLEOTIDE SEQUENCE</scope>
    <source>
        <strain evidence="1">C57BL/6J</strain>
        <tissue evidence="1">Lung</tissue>
    </source>
</reference>
<reference evidence="1" key="5">
    <citation type="journal article" date="2002" name="Nature">
        <title>Analysis of the mouse transcriptome based on functional annotation of 60,770 full-length cDNAs.</title>
        <authorList>
            <consortium name="The FANTOM Consortium and the RIKEN Genome Exploration Research Group Phase I and II Team"/>
        </authorList>
    </citation>
    <scope>NUCLEOTIDE SEQUENCE</scope>
    <source>
        <strain evidence="1">C57BL/6J</strain>
        <tissue evidence="1">Lung</tissue>
    </source>
</reference>
<protein>
    <submittedName>
        <fullName evidence="1">Uncharacterized protein</fullName>
    </submittedName>
</protein>
<dbReference type="EMBL" id="AK164630">
    <property type="protein sequence ID" value="BAE37851.1"/>
    <property type="molecule type" value="mRNA"/>
</dbReference>
<reference evidence="1" key="8">
    <citation type="journal article" date="2005" name="Science">
        <title>Antisense Transcription in the Mammalian Transcriptome.</title>
        <authorList>
            <consortium name="RIKEN Genome Exploration Research Group and Genome Science Group (Genome Network Project Core Group) and the FANTOM Consortium"/>
        </authorList>
    </citation>
    <scope>NUCLEOTIDE SEQUENCE</scope>
    <source>
        <strain evidence="1">C57BL/6J</strain>
        <tissue evidence="1">Lung</tissue>
    </source>
</reference>
<evidence type="ECO:0000313" key="1">
    <source>
        <dbReference type="EMBL" id="BAE37851.1"/>
    </source>
</evidence>
<reference evidence="1" key="7">
    <citation type="journal article" date="2005" name="Science">
        <title>The Transcriptional Landscape of the Mammalian Genome.</title>
        <authorList>
            <consortium name="The FANTOM Consortium"/>
            <consortium name="Riken Genome Exploration Research Group and Genome Science Group (Genome Network Project Core Group)"/>
        </authorList>
    </citation>
    <scope>NUCLEOTIDE SEQUENCE</scope>
    <source>
        <strain evidence="1">C57BL/6J</strain>
        <tissue evidence="1">Lung</tissue>
    </source>
</reference>
<dbReference type="AGR" id="MGI:2685600"/>
<sequence>ESIDRSKLSYRSRKQRLQLWDQFLQELTRILTHLNPF</sequence>
<gene>
    <name evidence="2" type="primary">Zscan30</name>
    <name evidence="2" type="synonym">Zfp397os</name>
</gene>
<feature type="non-terminal residue" evidence="1">
    <location>
        <position position="1"/>
    </location>
</feature>
<evidence type="ECO:0000313" key="2">
    <source>
        <dbReference type="MGI" id="MGI:2685600"/>
    </source>
</evidence>
<dbReference type="AlphaFoldDB" id="Q3TP86"/>
<reference evidence="1" key="3">
    <citation type="journal article" date="2000" name="Genome Res.">
        <title>RIKEN integrated sequence analysis (RISA) system--384-format sequencing pipeline with 384 multicapillary sequencer.</title>
        <authorList>
            <person name="Shibata K."/>
            <person name="Itoh M."/>
            <person name="Aizawa K."/>
            <person name="Nagaoka S."/>
            <person name="Sasaki N."/>
            <person name="Carninci P."/>
            <person name="Konno H."/>
            <person name="Akiyama J."/>
            <person name="Nishi K."/>
            <person name="Kitsunai T."/>
            <person name="Tashiro H."/>
            <person name="Itoh M."/>
            <person name="Sumi N."/>
            <person name="Ishii Y."/>
            <person name="Nakamura S."/>
            <person name="Hazama M."/>
            <person name="Nishine T."/>
            <person name="Harada A."/>
            <person name="Yamamoto R."/>
            <person name="Matsumoto H."/>
            <person name="Sakaguchi S."/>
            <person name="Ikegami T."/>
            <person name="Kashiwagi K."/>
            <person name="Fujiwake S."/>
            <person name="Inoue K."/>
            <person name="Togawa Y."/>
            <person name="Izawa M."/>
            <person name="Ohara E."/>
            <person name="Watahiki M."/>
            <person name="Yoneda Y."/>
            <person name="Ishikawa T."/>
            <person name="Ozawa K."/>
            <person name="Tanaka T."/>
            <person name="Matsuura S."/>
            <person name="Kawai J."/>
            <person name="Okazaki Y."/>
            <person name="Muramatsu M."/>
            <person name="Inoue Y."/>
            <person name="Kira A."/>
            <person name="Hayashizaki Y."/>
        </authorList>
    </citation>
    <scope>NUCLEOTIDE SEQUENCE</scope>
    <source>
        <strain evidence="1">C57BL/6J</strain>
        <tissue evidence="1">Lung</tissue>
    </source>
</reference>
<reference evidence="1" key="1">
    <citation type="journal article" date="1999" name="Methods Enzymol.">
        <title>High-efficiency full-length cDNA cloning.</title>
        <authorList>
            <person name="Carninci P."/>
            <person name="Hayashizaki Y."/>
        </authorList>
    </citation>
    <scope>NUCLEOTIDE SEQUENCE</scope>
    <source>
        <strain evidence="1">C57BL/6J</strain>
        <tissue evidence="1">Lung</tissue>
    </source>
</reference>
<reference evidence="1" key="2">
    <citation type="journal article" date="2000" name="Genome Res.">
        <title>Normalization and subtraction of cap-trapper-selected cDNAs to prepare full-length cDNA libraries for rapid discovery of new genes.</title>
        <authorList>
            <person name="Carninci P."/>
            <person name="Shibata Y."/>
            <person name="Hayatsu N."/>
            <person name="Sugahara Y."/>
            <person name="Shibata K."/>
            <person name="Itoh M."/>
            <person name="Konno H."/>
            <person name="Okazaki Y."/>
            <person name="Muramatsu M."/>
            <person name="Hayashizaki Y."/>
        </authorList>
    </citation>
    <scope>NUCLEOTIDE SEQUENCE</scope>
    <source>
        <strain evidence="1">C57BL/6J</strain>
        <tissue evidence="1">Lung</tissue>
    </source>
</reference>
<proteinExistence type="evidence at transcript level"/>
<reference evidence="1" key="4">
    <citation type="journal article" date="2001" name="Nature">
        <title>Functional annotation of a full-length mouse cDNA collection.</title>
        <authorList>
            <consortium name="The RIKEN Genome Exploration Research Group Phase II Team and the FANTOM Consortium"/>
        </authorList>
    </citation>
    <scope>NUCLEOTIDE SEQUENCE</scope>
    <source>
        <strain evidence="1">C57BL/6J</strain>
        <tissue evidence="1">Lung</tissue>
    </source>
</reference>
<name>Q3TP86_MOUSE</name>
<accession>Q3TP86</accession>
<dbReference type="MGI" id="MGI:2685600">
    <property type="gene designation" value="Zscan30"/>
</dbReference>